<evidence type="ECO:0000256" key="15">
    <source>
        <dbReference type="PROSITE-ProRule" id="PRU01211"/>
    </source>
</evidence>
<dbReference type="PANTHER" id="PTHR10127:SF814">
    <property type="entry name" value="MEPRIN A SUBUNIT BETA"/>
    <property type="match status" value="1"/>
</dbReference>
<evidence type="ECO:0000256" key="9">
    <source>
        <dbReference type="ARBA" id="ARBA00022989"/>
    </source>
</evidence>
<name>A0AAY4CPM6_9TELE</name>
<keyword evidence="13" id="KW-1015">Disulfide bond</keyword>
<protein>
    <recommendedName>
        <fullName evidence="16">Metalloendopeptidase</fullName>
        <ecNumber evidence="16">3.4.24.-</ecNumber>
    </recommendedName>
</protein>
<evidence type="ECO:0000256" key="1">
    <source>
        <dbReference type="ARBA" id="ARBA00004479"/>
    </source>
</evidence>
<feature type="domain" description="Peptidase M12A" evidence="20">
    <location>
        <begin position="63"/>
        <end position="257"/>
    </location>
</feature>
<dbReference type="GO" id="GO:0006508">
    <property type="term" value="P:proteolysis"/>
    <property type="evidence" value="ECO:0007669"/>
    <property type="project" value="UniProtKB-KW"/>
</dbReference>
<evidence type="ECO:0000256" key="2">
    <source>
        <dbReference type="ARBA" id="ARBA00022536"/>
    </source>
</evidence>
<keyword evidence="10 15" id="KW-0482">Metalloprotease</keyword>
<evidence type="ECO:0000256" key="7">
    <source>
        <dbReference type="ARBA" id="ARBA00022801"/>
    </source>
</evidence>
<keyword evidence="7 15" id="KW-0378">Hydrolase</keyword>
<dbReference type="SMART" id="SM00235">
    <property type="entry name" value="ZnMc"/>
    <property type="match status" value="1"/>
</dbReference>
<feature type="domain" description="MATH" evidence="19">
    <location>
        <begin position="425"/>
        <end position="593"/>
    </location>
</feature>
<dbReference type="GO" id="GO:0016020">
    <property type="term" value="C:membrane"/>
    <property type="evidence" value="ECO:0007669"/>
    <property type="project" value="UniProtKB-SubCell"/>
</dbReference>
<evidence type="ECO:0000256" key="10">
    <source>
        <dbReference type="ARBA" id="ARBA00023049"/>
    </source>
</evidence>
<evidence type="ECO:0000256" key="4">
    <source>
        <dbReference type="ARBA" id="ARBA00022692"/>
    </source>
</evidence>
<evidence type="ECO:0000256" key="3">
    <source>
        <dbReference type="ARBA" id="ARBA00022670"/>
    </source>
</evidence>
<reference evidence="21 22" key="1">
    <citation type="submission" date="2020-06" db="EMBL/GenBank/DDBJ databases">
        <authorList>
            <consortium name="Wellcome Sanger Institute Data Sharing"/>
        </authorList>
    </citation>
    <scope>NUCLEOTIDE SEQUENCE [LARGE SCALE GENOMIC DNA]</scope>
</reference>
<dbReference type="InterPro" id="IPR006026">
    <property type="entry name" value="Peptidase_Metallo"/>
</dbReference>
<dbReference type="Pfam" id="PF01400">
    <property type="entry name" value="Astacin"/>
    <property type="match status" value="1"/>
</dbReference>
<evidence type="ECO:0000256" key="16">
    <source>
        <dbReference type="RuleBase" id="RU361183"/>
    </source>
</evidence>
<evidence type="ECO:0000256" key="14">
    <source>
        <dbReference type="ARBA" id="ARBA00023180"/>
    </source>
</evidence>
<evidence type="ECO:0000259" key="20">
    <source>
        <dbReference type="PROSITE" id="PS51864"/>
    </source>
</evidence>
<comment type="caution">
    <text evidence="15">Lacks conserved residue(s) required for the propagation of feature annotation.</text>
</comment>
<sequence length="669" mass="75058">ECFYCMCVFVCVCVCYILITVNRNKSEVDVDAGRDLDIFEINAEAGLDLVEGDIMQDETEDRNSIVGEQFRWPHTIPYTLEDSLEINAKGVVLKAFEQYRLKTCIDFKPWSGEDNYISVFKGSGCFSSVGNRHVGQQTLSIGSNCDRLATVEHEFLHALGFWHEQSRSDRDDYVGIVWDQIQTGKEHNFNLYDDGVSSSLGVPYDYGSMMHYSKTAFRKGEEPTIVTKIPEFMDVIGQRMEFSDSDLLKLNRLYNCTSSSLFLDSCSFEEASVCGMIQRSEVSSQWRRVRSAAEGPDSDYTVNGRCEGGGFFMHFTADHARSAVLESRLLYPRHRSQCLQFYLYNSGGAAYQLRVWVQEYEKDGSTGPRRHLQTISGGPQHSWELLHVTLSASRKFRVQFEGVRGEGPSSGGLSLDDVNLSETQCPHHTWHIRNFTHLLDTTPPGTRIYSPRFVSREGYAFQVGLYVNGHEDSPDNMAVYFHLTSGPNDDQLKWPCPWRQATIALMDQNPDIRKRMTNQRMFTTDPSKTTTDDAGQVEYFWDNPKKVGSLVTGPDGTRYYRGPGTGTSAFLTHGRLKSRDFIKANGAIFLLTLEDLSSLVPAAVVRDDGHQVRSASEGTAGGGSAATMAAGVFVAAVMLLVAVATAFYYGKKNRKREREAEQGTELENK</sequence>
<dbReference type="PRINTS" id="PR00020">
    <property type="entry name" value="MAMDOMAIN"/>
</dbReference>
<dbReference type="GeneTree" id="ENSGT00950000183111"/>
<evidence type="ECO:0000256" key="5">
    <source>
        <dbReference type="ARBA" id="ARBA00022723"/>
    </source>
</evidence>
<evidence type="ECO:0000256" key="13">
    <source>
        <dbReference type="ARBA" id="ARBA00023157"/>
    </source>
</evidence>
<keyword evidence="9 17" id="KW-1133">Transmembrane helix</keyword>
<dbReference type="EC" id="3.4.24.-" evidence="16"/>
<dbReference type="PROSITE" id="PS51864">
    <property type="entry name" value="ASTACIN"/>
    <property type="match status" value="1"/>
</dbReference>
<evidence type="ECO:0000259" key="19">
    <source>
        <dbReference type="PROSITE" id="PS50144"/>
    </source>
</evidence>
<dbReference type="InterPro" id="IPR002083">
    <property type="entry name" value="MATH/TRAF_dom"/>
</dbReference>
<dbReference type="FunFam" id="2.60.120.200:FF:000037">
    <property type="entry name" value="Meprin A subunit"/>
    <property type="match status" value="1"/>
</dbReference>
<dbReference type="CDD" id="cd06263">
    <property type="entry name" value="MAM"/>
    <property type="match status" value="1"/>
</dbReference>
<dbReference type="PROSITE" id="PS50060">
    <property type="entry name" value="MAM_2"/>
    <property type="match status" value="1"/>
</dbReference>
<dbReference type="SUPFAM" id="SSF49899">
    <property type="entry name" value="Concanavalin A-like lectins/glucanases"/>
    <property type="match status" value="1"/>
</dbReference>
<feature type="binding site" evidence="15">
    <location>
        <position position="153"/>
    </location>
    <ligand>
        <name>Zn(2+)</name>
        <dbReference type="ChEBI" id="CHEBI:29105"/>
        <note>catalytic</note>
    </ligand>
</feature>
<dbReference type="PRINTS" id="PR00480">
    <property type="entry name" value="ASTACIN"/>
</dbReference>
<evidence type="ECO:0000313" key="21">
    <source>
        <dbReference type="Ensembl" id="ENSDCDP00010035162.1"/>
    </source>
</evidence>
<dbReference type="InterPro" id="IPR013320">
    <property type="entry name" value="ConA-like_dom_sf"/>
</dbReference>
<evidence type="ECO:0000256" key="6">
    <source>
        <dbReference type="ARBA" id="ARBA00022729"/>
    </source>
</evidence>
<keyword evidence="4 17" id="KW-0812">Transmembrane</keyword>
<comment type="subcellular location">
    <subcellularLocation>
        <location evidence="1">Membrane</location>
        <topology evidence="1">Single-pass type I membrane protein</topology>
    </subcellularLocation>
</comment>
<dbReference type="Gene3D" id="3.40.390.10">
    <property type="entry name" value="Collagenase (Catalytic Domain)"/>
    <property type="match status" value="1"/>
</dbReference>
<gene>
    <name evidence="21" type="primary">MEP1B</name>
</gene>
<organism evidence="21 22">
    <name type="scientific">Denticeps clupeoides</name>
    <name type="common">denticle herring</name>
    <dbReference type="NCBI Taxonomy" id="299321"/>
    <lineage>
        <taxon>Eukaryota</taxon>
        <taxon>Metazoa</taxon>
        <taxon>Chordata</taxon>
        <taxon>Craniata</taxon>
        <taxon>Vertebrata</taxon>
        <taxon>Euteleostomi</taxon>
        <taxon>Actinopterygii</taxon>
        <taxon>Neopterygii</taxon>
        <taxon>Teleostei</taxon>
        <taxon>Clupei</taxon>
        <taxon>Clupeiformes</taxon>
        <taxon>Denticipitoidei</taxon>
        <taxon>Denticipitidae</taxon>
        <taxon>Denticeps</taxon>
    </lineage>
</organism>
<feature type="transmembrane region" description="Helical" evidence="17">
    <location>
        <begin position="628"/>
        <end position="649"/>
    </location>
</feature>
<evidence type="ECO:0000256" key="11">
    <source>
        <dbReference type="ARBA" id="ARBA00023136"/>
    </source>
</evidence>
<keyword evidence="11 17" id="KW-0472">Membrane</keyword>
<keyword evidence="3 15" id="KW-0645">Protease</keyword>
<dbReference type="FunFam" id="2.60.210.10:FF:000009">
    <property type="entry name" value="Meprin A subunit"/>
    <property type="match status" value="1"/>
</dbReference>
<dbReference type="Pfam" id="PF00629">
    <property type="entry name" value="MAM"/>
    <property type="match status" value="1"/>
</dbReference>
<feature type="domain" description="MAM" evidence="18">
    <location>
        <begin position="264"/>
        <end position="427"/>
    </location>
</feature>
<dbReference type="AlphaFoldDB" id="A0AAY4CPM6"/>
<proteinExistence type="predicted"/>
<dbReference type="Gene3D" id="2.60.120.200">
    <property type="match status" value="1"/>
</dbReference>
<evidence type="ECO:0000313" key="22">
    <source>
        <dbReference type="Proteomes" id="UP000694580"/>
    </source>
</evidence>
<dbReference type="Ensembl" id="ENSDCDT00010043883.1">
    <property type="protein sequence ID" value="ENSDCDP00010035162.1"/>
    <property type="gene ID" value="ENSDCDG00010022679.1"/>
</dbReference>
<evidence type="ECO:0000256" key="17">
    <source>
        <dbReference type="SAM" id="Phobius"/>
    </source>
</evidence>
<evidence type="ECO:0000259" key="18">
    <source>
        <dbReference type="PROSITE" id="PS50060"/>
    </source>
</evidence>
<keyword evidence="22" id="KW-1185">Reference proteome</keyword>
<keyword evidence="8 15" id="KW-0862">Zinc</keyword>
<dbReference type="InterPro" id="IPR000998">
    <property type="entry name" value="MAM_dom"/>
</dbReference>
<dbReference type="Gene3D" id="2.60.210.10">
    <property type="entry name" value="Apoptosis, Tumor Necrosis Factor Receptor Associated Protein 2, Chain A"/>
    <property type="match status" value="1"/>
</dbReference>
<dbReference type="SUPFAM" id="SSF55486">
    <property type="entry name" value="Metalloproteases ('zincins'), catalytic domain"/>
    <property type="match status" value="1"/>
</dbReference>
<dbReference type="SUPFAM" id="SSF49599">
    <property type="entry name" value="TRAF domain-like"/>
    <property type="match status" value="1"/>
</dbReference>
<dbReference type="InterPro" id="IPR024079">
    <property type="entry name" value="MetalloPept_cat_dom_sf"/>
</dbReference>
<reference evidence="21" key="2">
    <citation type="submission" date="2025-08" db="UniProtKB">
        <authorList>
            <consortium name="Ensembl"/>
        </authorList>
    </citation>
    <scope>IDENTIFICATION</scope>
</reference>
<dbReference type="PROSITE" id="PS50144">
    <property type="entry name" value="MATH"/>
    <property type="match status" value="1"/>
</dbReference>
<dbReference type="InterPro" id="IPR008974">
    <property type="entry name" value="TRAF-like"/>
</dbReference>
<keyword evidence="14" id="KW-0325">Glycoprotein</keyword>
<dbReference type="SMART" id="SM00137">
    <property type="entry name" value="MAM"/>
    <property type="match status" value="1"/>
</dbReference>
<dbReference type="Pfam" id="PF22486">
    <property type="entry name" value="MATH_2"/>
    <property type="match status" value="1"/>
</dbReference>
<feature type="binding site" evidence="15">
    <location>
        <position position="163"/>
    </location>
    <ligand>
        <name>Zn(2+)</name>
        <dbReference type="ChEBI" id="CHEBI:29105"/>
        <note>catalytic</note>
    </ligand>
</feature>
<evidence type="ECO:0000256" key="12">
    <source>
        <dbReference type="ARBA" id="ARBA00023145"/>
    </source>
</evidence>
<keyword evidence="2" id="KW-0245">EGF-like domain</keyword>
<dbReference type="Proteomes" id="UP000694580">
    <property type="component" value="Chromosome 19"/>
</dbReference>
<keyword evidence="6" id="KW-0732">Signal</keyword>
<comment type="cofactor">
    <cofactor evidence="15 16">
        <name>Zn(2+)</name>
        <dbReference type="ChEBI" id="CHEBI:29105"/>
    </cofactor>
    <text evidence="15 16">Binds 1 zinc ion per subunit.</text>
</comment>
<dbReference type="InterPro" id="IPR001506">
    <property type="entry name" value="Peptidase_M12A"/>
</dbReference>
<keyword evidence="5 15" id="KW-0479">Metal-binding</keyword>
<feature type="active site" evidence="15">
    <location>
        <position position="154"/>
    </location>
</feature>
<keyword evidence="12" id="KW-0865">Zymogen</keyword>
<dbReference type="GO" id="GO:0008270">
    <property type="term" value="F:zinc ion binding"/>
    <property type="evidence" value="ECO:0007669"/>
    <property type="project" value="UniProtKB-UniRule"/>
</dbReference>
<accession>A0AAY4CPM6</accession>
<evidence type="ECO:0000256" key="8">
    <source>
        <dbReference type="ARBA" id="ARBA00022833"/>
    </source>
</evidence>
<dbReference type="GO" id="GO:0004222">
    <property type="term" value="F:metalloendopeptidase activity"/>
    <property type="evidence" value="ECO:0007669"/>
    <property type="project" value="UniProtKB-UniRule"/>
</dbReference>
<reference evidence="21" key="3">
    <citation type="submission" date="2025-09" db="UniProtKB">
        <authorList>
            <consortium name="Ensembl"/>
        </authorList>
    </citation>
    <scope>IDENTIFICATION</scope>
</reference>
<feature type="binding site" evidence="15">
    <location>
        <position position="157"/>
    </location>
    <ligand>
        <name>Zn(2+)</name>
        <dbReference type="ChEBI" id="CHEBI:29105"/>
        <note>catalytic</note>
    </ligand>
</feature>
<dbReference type="FunFam" id="3.40.390.10:FF:000015">
    <property type="entry name" value="Meprin A subunit"/>
    <property type="match status" value="1"/>
</dbReference>
<dbReference type="PANTHER" id="PTHR10127">
    <property type="entry name" value="DISCOIDIN, CUB, EGF, LAMININ , AND ZINC METALLOPROTEASE DOMAIN CONTAINING"/>
    <property type="match status" value="1"/>
</dbReference>